<dbReference type="Gene3D" id="1.10.30.50">
    <property type="match status" value="1"/>
</dbReference>
<proteinExistence type="predicted"/>
<dbReference type="InterPro" id="IPR003615">
    <property type="entry name" value="HNH_nuc"/>
</dbReference>
<protein>
    <recommendedName>
        <fullName evidence="2">HNH endonuclease</fullName>
    </recommendedName>
</protein>
<name>A0A6C0JVY4_9ZZZZ</name>
<organism evidence="1">
    <name type="scientific">viral metagenome</name>
    <dbReference type="NCBI Taxonomy" id="1070528"/>
    <lineage>
        <taxon>unclassified sequences</taxon>
        <taxon>metagenomes</taxon>
        <taxon>organismal metagenomes</taxon>
    </lineage>
</organism>
<dbReference type="CDD" id="cd00085">
    <property type="entry name" value="HNHc"/>
    <property type="match status" value="1"/>
</dbReference>
<accession>A0A6C0JVY4</accession>
<evidence type="ECO:0000313" key="1">
    <source>
        <dbReference type="EMBL" id="QHU08870.1"/>
    </source>
</evidence>
<evidence type="ECO:0008006" key="2">
    <source>
        <dbReference type="Google" id="ProtNLM"/>
    </source>
</evidence>
<dbReference type="EMBL" id="MN740699">
    <property type="protein sequence ID" value="QHU08870.1"/>
    <property type="molecule type" value="Genomic_DNA"/>
</dbReference>
<reference evidence="1" key="1">
    <citation type="journal article" date="2020" name="Nature">
        <title>Giant virus diversity and host interactions through global metagenomics.</title>
        <authorList>
            <person name="Schulz F."/>
            <person name="Roux S."/>
            <person name="Paez-Espino D."/>
            <person name="Jungbluth S."/>
            <person name="Walsh D.A."/>
            <person name="Denef V.J."/>
            <person name="McMahon K.D."/>
            <person name="Konstantinidis K.T."/>
            <person name="Eloe-Fadrosh E.A."/>
            <person name="Kyrpides N.C."/>
            <person name="Woyke T."/>
        </authorList>
    </citation>
    <scope>NUCLEOTIDE SEQUENCE</scope>
    <source>
        <strain evidence="1">GVMAG-S-1064190-84</strain>
    </source>
</reference>
<sequence length="109" mass="12874">MIKFVLMIILLYSVNVNAEIVDSRYCGEPKRTVSGKIKRDSKIIREFKKLYPIPSELSHIEWEIDHIIPLDRGGCHNVMNLQYLPKEIKSSTNPLAKDRWERKLYPKNY</sequence>
<dbReference type="AlphaFoldDB" id="A0A6C0JVY4"/>